<name>A0ABD0U4D2_DENTH</name>
<dbReference type="EMBL" id="JANQDX010000018">
    <property type="protein sequence ID" value="KAL0907052.1"/>
    <property type="molecule type" value="Genomic_DNA"/>
</dbReference>
<accession>A0ABD0U4D2</accession>
<dbReference type="AlphaFoldDB" id="A0ABD0U4D2"/>
<gene>
    <name evidence="1" type="ORF">M5K25_025590</name>
</gene>
<reference evidence="1 2" key="1">
    <citation type="journal article" date="2024" name="Plant Biotechnol. J.">
        <title>Dendrobium thyrsiflorum genome and its molecular insights into genes involved in important horticultural traits.</title>
        <authorList>
            <person name="Chen B."/>
            <person name="Wang J.Y."/>
            <person name="Zheng P.J."/>
            <person name="Li K.L."/>
            <person name="Liang Y.M."/>
            <person name="Chen X.F."/>
            <person name="Zhang C."/>
            <person name="Zhao X."/>
            <person name="He X."/>
            <person name="Zhang G.Q."/>
            <person name="Liu Z.J."/>
            <person name="Xu Q."/>
        </authorList>
    </citation>
    <scope>NUCLEOTIDE SEQUENCE [LARGE SCALE GENOMIC DNA]</scope>
    <source>
        <strain evidence="1">GZMU011</strain>
    </source>
</reference>
<proteinExistence type="predicted"/>
<sequence>MVCHGPLLVGYWAVRVILTPSTAHGVLERELQLFTAMQKVIVGSSSLQLRKVDLIIDFFGSAGSEEAKVTNALHNASGITAAVAHI</sequence>
<dbReference type="Proteomes" id="UP001552299">
    <property type="component" value="Unassembled WGS sequence"/>
</dbReference>
<protein>
    <submittedName>
        <fullName evidence="1">Uncharacterized protein</fullName>
    </submittedName>
</protein>
<organism evidence="1 2">
    <name type="scientific">Dendrobium thyrsiflorum</name>
    <name type="common">Pinecone-like raceme dendrobium</name>
    <name type="synonym">Orchid</name>
    <dbReference type="NCBI Taxonomy" id="117978"/>
    <lineage>
        <taxon>Eukaryota</taxon>
        <taxon>Viridiplantae</taxon>
        <taxon>Streptophyta</taxon>
        <taxon>Embryophyta</taxon>
        <taxon>Tracheophyta</taxon>
        <taxon>Spermatophyta</taxon>
        <taxon>Magnoliopsida</taxon>
        <taxon>Liliopsida</taxon>
        <taxon>Asparagales</taxon>
        <taxon>Orchidaceae</taxon>
        <taxon>Epidendroideae</taxon>
        <taxon>Malaxideae</taxon>
        <taxon>Dendrobiinae</taxon>
        <taxon>Dendrobium</taxon>
    </lineage>
</organism>
<comment type="caution">
    <text evidence="1">The sequence shown here is derived from an EMBL/GenBank/DDBJ whole genome shotgun (WGS) entry which is preliminary data.</text>
</comment>
<keyword evidence="2" id="KW-1185">Reference proteome</keyword>
<evidence type="ECO:0000313" key="1">
    <source>
        <dbReference type="EMBL" id="KAL0907052.1"/>
    </source>
</evidence>
<evidence type="ECO:0000313" key="2">
    <source>
        <dbReference type="Proteomes" id="UP001552299"/>
    </source>
</evidence>